<protein>
    <recommendedName>
        <fullName evidence="4">DUF3137 domain-containing protein</fullName>
    </recommendedName>
</protein>
<gene>
    <name evidence="2" type="ORF">J108_21655</name>
</gene>
<reference evidence="2 3" key="1">
    <citation type="journal article" date="2013" name="Genome Announc.">
        <title>Genome Sequence of an Epidemic Isolate of Mycobacterium abscessus subsp. bolletii from Rio de Janeiro, Brazil.</title>
        <authorList>
            <person name="Davidson R.M."/>
            <person name="Reynolds P.R."/>
            <person name="Farias-Hesson E."/>
            <person name="Duarte R.S."/>
            <person name="Jackson M."/>
            <person name="Strong M."/>
        </authorList>
    </citation>
    <scope>NUCLEOTIDE SEQUENCE [LARGE SCALE GENOMIC DNA]</scope>
    <source>
        <strain evidence="2 3">CRM-0020</strain>
    </source>
</reference>
<feature type="transmembrane region" description="Helical" evidence="1">
    <location>
        <begin position="12"/>
        <end position="33"/>
    </location>
</feature>
<dbReference type="EMBL" id="ATFQ01000033">
    <property type="protein sequence ID" value="EPQ21244.1"/>
    <property type="molecule type" value="Genomic_DNA"/>
</dbReference>
<keyword evidence="1" id="KW-0812">Transmembrane</keyword>
<dbReference type="AlphaFoldDB" id="A0A829HN09"/>
<dbReference type="Proteomes" id="UP000014969">
    <property type="component" value="Unassembled WGS sequence"/>
</dbReference>
<dbReference type="RefSeq" id="WP_005063747.1">
    <property type="nucleotide sequence ID" value="NZ_ATFQ01000033.1"/>
</dbReference>
<comment type="caution">
    <text evidence="2">The sequence shown here is derived from an EMBL/GenBank/DDBJ whole genome shotgun (WGS) entry which is preliminary data.</text>
</comment>
<evidence type="ECO:0000256" key="1">
    <source>
        <dbReference type="SAM" id="Phobius"/>
    </source>
</evidence>
<evidence type="ECO:0008006" key="4">
    <source>
        <dbReference type="Google" id="ProtNLM"/>
    </source>
</evidence>
<sequence length="230" mass="26134">MATSWAELGSYAGAAFAVIWPLLGFGVLIRTLFRKKDLASSPLARHAADHGWYFVADDDSVLRQVGYPDTAFAVPFPGACNVVRGQYEGRKFLAFEAYSKAERVAAEKEHEVKRTAVVAIAMPGPLPWLQVYPENLLTRALGDITFESDDFNRRFRVVAQDTRFAYDVLNPQNMTRMLKDARYAKFPFRCDGEWLWTWQFEDLGPALIEDRLRFLADTLAAVPTFVWSPR</sequence>
<keyword evidence="1" id="KW-0472">Membrane</keyword>
<proteinExistence type="predicted"/>
<keyword evidence="1" id="KW-1133">Transmembrane helix</keyword>
<accession>A0A829HN09</accession>
<organism evidence="2 3">
    <name type="scientific">Mycobacteroides abscessus subsp. bolletii CRM-0020</name>
    <dbReference type="NCBI Taxonomy" id="1306401"/>
    <lineage>
        <taxon>Bacteria</taxon>
        <taxon>Bacillati</taxon>
        <taxon>Actinomycetota</taxon>
        <taxon>Actinomycetes</taxon>
        <taxon>Mycobacteriales</taxon>
        <taxon>Mycobacteriaceae</taxon>
        <taxon>Mycobacteroides</taxon>
        <taxon>Mycobacteroides abscessus</taxon>
    </lineage>
</organism>
<evidence type="ECO:0000313" key="2">
    <source>
        <dbReference type="EMBL" id="EPQ21244.1"/>
    </source>
</evidence>
<name>A0A829HN09_9MYCO</name>
<evidence type="ECO:0000313" key="3">
    <source>
        <dbReference type="Proteomes" id="UP000014969"/>
    </source>
</evidence>